<dbReference type="AlphaFoldDB" id="A0AB34FRH0"/>
<dbReference type="EMBL" id="JAQHRD010000005">
    <property type="protein sequence ID" value="KAJ6440936.1"/>
    <property type="molecule type" value="Genomic_DNA"/>
</dbReference>
<accession>A0AB34FRH0</accession>
<proteinExistence type="predicted"/>
<organism evidence="1 2">
    <name type="scientific">Purpureocillium lavendulum</name>
    <dbReference type="NCBI Taxonomy" id="1247861"/>
    <lineage>
        <taxon>Eukaryota</taxon>
        <taxon>Fungi</taxon>
        <taxon>Dikarya</taxon>
        <taxon>Ascomycota</taxon>
        <taxon>Pezizomycotina</taxon>
        <taxon>Sordariomycetes</taxon>
        <taxon>Hypocreomycetidae</taxon>
        <taxon>Hypocreales</taxon>
        <taxon>Ophiocordycipitaceae</taxon>
        <taxon>Purpureocillium</taxon>
    </lineage>
</organism>
<gene>
    <name evidence="1" type="ORF">O9K51_06729</name>
</gene>
<sequence>MATTIPSFRQLLSQLGFGELCRPQTAIFIHDVKSFVQTFIPETNQRLLEVYSDEYHELAVTFLDVHGRGEAYWPEANASTNVPRYTSHRKTIFWVMVSLFFQCNALLYRWKPKHPVSKDVIPQDTIVAFLSNPDDVGVVRFTYSISIQGDSQILHKSWSPITSFPVKSLAQMMKEVPQAVGASGVRVIFTGPSVYVALEAFNEDDFKRLRIEVNDQVCRTLVCRDSPISAANLNLHTQIFVITEEEPPHNLIFSD</sequence>
<keyword evidence="2" id="KW-1185">Reference proteome</keyword>
<reference evidence="1" key="1">
    <citation type="submission" date="2023-01" db="EMBL/GenBank/DDBJ databases">
        <title>The growth and conidiation of Purpureocillium lavendulum are regulated by nitrogen source and histone H3K14 acetylation.</title>
        <authorList>
            <person name="Tang P."/>
            <person name="Han J."/>
            <person name="Zhang C."/>
            <person name="Tang P."/>
            <person name="Qi F."/>
            <person name="Zhang K."/>
            <person name="Liang L."/>
        </authorList>
    </citation>
    <scope>NUCLEOTIDE SEQUENCE</scope>
    <source>
        <strain evidence="1">YMF1.00683</strain>
    </source>
</reference>
<protein>
    <submittedName>
        <fullName evidence="1">AAA family ATPase</fullName>
    </submittedName>
</protein>
<comment type="caution">
    <text evidence="1">The sequence shown here is derived from an EMBL/GenBank/DDBJ whole genome shotgun (WGS) entry which is preliminary data.</text>
</comment>
<evidence type="ECO:0000313" key="2">
    <source>
        <dbReference type="Proteomes" id="UP001163105"/>
    </source>
</evidence>
<name>A0AB34FRH0_9HYPO</name>
<evidence type="ECO:0000313" key="1">
    <source>
        <dbReference type="EMBL" id="KAJ6440936.1"/>
    </source>
</evidence>
<dbReference type="Proteomes" id="UP001163105">
    <property type="component" value="Unassembled WGS sequence"/>
</dbReference>